<name>A0A9Q3HB77_9BASI</name>
<evidence type="ECO:0000313" key="3">
    <source>
        <dbReference type="Proteomes" id="UP000765509"/>
    </source>
</evidence>
<keyword evidence="3" id="KW-1185">Reference proteome</keyword>
<dbReference type="AlphaFoldDB" id="A0A9Q3HB77"/>
<evidence type="ECO:0000256" key="1">
    <source>
        <dbReference type="SAM" id="MobiDB-lite"/>
    </source>
</evidence>
<dbReference type="EMBL" id="AVOT02013598">
    <property type="protein sequence ID" value="MBW0496389.1"/>
    <property type="molecule type" value="Genomic_DNA"/>
</dbReference>
<feature type="compositionally biased region" description="Polar residues" evidence="1">
    <location>
        <begin position="22"/>
        <end position="39"/>
    </location>
</feature>
<proteinExistence type="predicted"/>
<feature type="compositionally biased region" description="Basic and acidic residues" evidence="1">
    <location>
        <begin position="1"/>
        <end position="21"/>
    </location>
</feature>
<reference evidence="2" key="1">
    <citation type="submission" date="2021-03" db="EMBL/GenBank/DDBJ databases">
        <title>Draft genome sequence of rust myrtle Austropuccinia psidii MF-1, a brazilian biotype.</title>
        <authorList>
            <person name="Quecine M.C."/>
            <person name="Pachon D.M.R."/>
            <person name="Bonatelli M.L."/>
            <person name="Correr F.H."/>
            <person name="Franceschini L.M."/>
            <person name="Leite T.F."/>
            <person name="Margarido G.R.A."/>
            <person name="Almeida C.A."/>
            <person name="Ferrarezi J.A."/>
            <person name="Labate C.A."/>
        </authorList>
    </citation>
    <scope>NUCLEOTIDE SEQUENCE</scope>
    <source>
        <strain evidence="2">MF-1</strain>
    </source>
</reference>
<accession>A0A9Q3HB77</accession>
<sequence>MSSIDGKEEHDAFNSRIEEKQPPTTQASAKNSPNSQQQKFQHEKAAQSSEKGKKKGTSHKNLQPGLQIPKDSAGCHGKCISDGQNNDGITEKGGSHIEISEMISDIFDSIAELYEAINDAKIHVSDKDSSICKNLKTNDLSLSQINETLMFLKKVSRTIKTSNNDNSFGNKINEQYSIFKESTEKYSKLNIDDIIETRIKQPINIIKTDNKKVLDYISNSFTEVKTYKSALKKCFDASQEQVFKLTMKLNQVNADNTRKTELWKEMTHKEDIYKIEVINLIQAFQHEFRNCQRGSNSTMNEIERILNTLPRMSAPLNQNEGTGIPNPQVLDAVNSHSKNEMSTSFHNLEPSMGQALFKEVQNLNNGLTSVVGDNMTIWNSSEVLT</sequence>
<feature type="region of interest" description="Disordered" evidence="1">
    <location>
        <begin position="1"/>
        <end position="79"/>
    </location>
</feature>
<protein>
    <submittedName>
        <fullName evidence="2">Uncharacterized protein</fullName>
    </submittedName>
</protein>
<comment type="caution">
    <text evidence="2">The sequence shown here is derived from an EMBL/GenBank/DDBJ whole genome shotgun (WGS) entry which is preliminary data.</text>
</comment>
<gene>
    <name evidence="2" type="ORF">O181_036104</name>
</gene>
<organism evidence="2 3">
    <name type="scientific">Austropuccinia psidii MF-1</name>
    <dbReference type="NCBI Taxonomy" id="1389203"/>
    <lineage>
        <taxon>Eukaryota</taxon>
        <taxon>Fungi</taxon>
        <taxon>Dikarya</taxon>
        <taxon>Basidiomycota</taxon>
        <taxon>Pucciniomycotina</taxon>
        <taxon>Pucciniomycetes</taxon>
        <taxon>Pucciniales</taxon>
        <taxon>Sphaerophragmiaceae</taxon>
        <taxon>Austropuccinia</taxon>
    </lineage>
</organism>
<evidence type="ECO:0000313" key="2">
    <source>
        <dbReference type="EMBL" id="MBW0496389.1"/>
    </source>
</evidence>
<dbReference type="Proteomes" id="UP000765509">
    <property type="component" value="Unassembled WGS sequence"/>
</dbReference>